<dbReference type="Gene3D" id="2.40.10.220">
    <property type="entry name" value="predicted glycosyltransferase like domains"/>
    <property type="match status" value="1"/>
</dbReference>
<reference evidence="2 3" key="1">
    <citation type="submission" date="2019-06" db="EMBL/GenBank/DDBJ databases">
        <title>Whole genome sequence for Cellvibrionaceae sp. R142.</title>
        <authorList>
            <person name="Wang G."/>
        </authorList>
    </citation>
    <scope>NUCLEOTIDE SEQUENCE [LARGE SCALE GENOMIC DNA]</scope>
    <source>
        <strain evidence="2 3">R142</strain>
    </source>
</reference>
<dbReference type="GO" id="GO:0035438">
    <property type="term" value="F:cyclic-di-GMP binding"/>
    <property type="evidence" value="ECO:0007669"/>
    <property type="project" value="InterPro"/>
</dbReference>
<dbReference type="Proteomes" id="UP000319732">
    <property type="component" value="Unassembled WGS sequence"/>
</dbReference>
<dbReference type="RefSeq" id="WP_142904500.1">
    <property type="nucleotide sequence ID" value="NZ_ML660093.1"/>
</dbReference>
<protein>
    <submittedName>
        <fullName evidence="2">PilZ domain-containing protein</fullName>
    </submittedName>
</protein>
<dbReference type="SUPFAM" id="SSF141371">
    <property type="entry name" value="PilZ domain-like"/>
    <property type="match status" value="1"/>
</dbReference>
<evidence type="ECO:0000259" key="1">
    <source>
        <dbReference type="Pfam" id="PF07238"/>
    </source>
</evidence>
<keyword evidence="3" id="KW-1185">Reference proteome</keyword>
<dbReference type="OrthoDB" id="5290589at2"/>
<sequence>MNLAKREYTEKRNFIRMKIDTPADVSILSDDTQLQGICRDLSGGGMMIEVDKTLPVGTELEVTITSAHGHQPLLRAMTVITRVDADHSGTCTLGMKIQQMLS</sequence>
<dbReference type="Pfam" id="PF07238">
    <property type="entry name" value="PilZ"/>
    <property type="match status" value="1"/>
</dbReference>
<evidence type="ECO:0000313" key="3">
    <source>
        <dbReference type="Proteomes" id="UP000319732"/>
    </source>
</evidence>
<accession>A0A545TNC6</accession>
<feature type="domain" description="PilZ" evidence="1">
    <location>
        <begin position="10"/>
        <end position="99"/>
    </location>
</feature>
<dbReference type="AlphaFoldDB" id="A0A545TNC6"/>
<organism evidence="2 3">
    <name type="scientific">Exilibacterium tricleocarpae</name>
    <dbReference type="NCBI Taxonomy" id="2591008"/>
    <lineage>
        <taxon>Bacteria</taxon>
        <taxon>Pseudomonadati</taxon>
        <taxon>Pseudomonadota</taxon>
        <taxon>Gammaproteobacteria</taxon>
        <taxon>Cellvibrionales</taxon>
        <taxon>Cellvibrionaceae</taxon>
        <taxon>Exilibacterium</taxon>
    </lineage>
</organism>
<proteinExistence type="predicted"/>
<name>A0A545TNC6_9GAMM</name>
<evidence type="ECO:0000313" key="2">
    <source>
        <dbReference type="EMBL" id="TQV78706.1"/>
    </source>
</evidence>
<dbReference type="InterPro" id="IPR009875">
    <property type="entry name" value="PilZ_domain"/>
</dbReference>
<dbReference type="EMBL" id="VHSG01000012">
    <property type="protein sequence ID" value="TQV78706.1"/>
    <property type="molecule type" value="Genomic_DNA"/>
</dbReference>
<comment type="caution">
    <text evidence="2">The sequence shown here is derived from an EMBL/GenBank/DDBJ whole genome shotgun (WGS) entry which is preliminary data.</text>
</comment>
<gene>
    <name evidence="2" type="ORF">FKG94_11805</name>
</gene>